<dbReference type="InterPro" id="IPR011006">
    <property type="entry name" value="CheY-like_superfamily"/>
</dbReference>
<dbReference type="OrthoDB" id="9783388at2"/>
<dbReference type="SMART" id="SM00448">
    <property type="entry name" value="REC"/>
    <property type="match status" value="1"/>
</dbReference>
<dbReference type="GO" id="GO:0052621">
    <property type="term" value="F:diguanylate cyclase activity"/>
    <property type="evidence" value="ECO:0007669"/>
    <property type="project" value="TreeGrafter"/>
</dbReference>
<dbReference type="FunFam" id="3.30.70.270:FF:000001">
    <property type="entry name" value="Diguanylate cyclase domain protein"/>
    <property type="match status" value="1"/>
</dbReference>
<dbReference type="RefSeq" id="WP_007783380.1">
    <property type="nucleotide sequence ID" value="NZ_CM001441.1"/>
</dbReference>
<dbReference type="SUPFAM" id="SSF55073">
    <property type="entry name" value="Nucleotide cyclase"/>
    <property type="match status" value="1"/>
</dbReference>
<dbReference type="InterPro" id="IPR043128">
    <property type="entry name" value="Rev_trsase/Diguanyl_cyclase"/>
</dbReference>
<comment type="function">
    <text evidence="2">May play the central regulatory role in sporulation. It may be an element of the effector pathway responsible for the activation of sporulation genes in response to nutritional stress. Spo0A may act in concert with spo0H (a sigma factor) to control the expression of some genes that are critical to the sporulation process.</text>
</comment>
<dbReference type="Proteomes" id="UP000005104">
    <property type="component" value="Chromosome"/>
</dbReference>
<gene>
    <name evidence="6" type="ORF">DesyoDRAFT_2539</name>
</gene>
<dbReference type="InterPro" id="IPR050469">
    <property type="entry name" value="Diguanylate_Cyclase"/>
</dbReference>
<evidence type="ECO:0000256" key="2">
    <source>
        <dbReference type="ARBA" id="ARBA00024867"/>
    </source>
</evidence>
<dbReference type="PROSITE" id="PS50887">
    <property type="entry name" value="GGDEF"/>
    <property type="match status" value="1"/>
</dbReference>
<feature type="domain" description="Response regulatory" evidence="4">
    <location>
        <begin position="2"/>
        <end position="125"/>
    </location>
</feature>
<organism evidence="6 7">
    <name type="scientific">Desulfosporosinus youngiae DSM 17734</name>
    <dbReference type="NCBI Taxonomy" id="768710"/>
    <lineage>
        <taxon>Bacteria</taxon>
        <taxon>Bacillati</taxon>
        <taxon>Bacillota</taxon>
        <taxon>Clostridia</taxon>
        <taxon>Eubacteriales</taxon>
        <taxon>Desulfitobacteriaceae</taxon>
        <taxon>Desulfosporosinus</taxon>
    </lineage>
</organism>
<dbReference type="Gene3D" id="3.40.50.2300">
    <property type="match status" value="1"/>
</dbReference>
<keyword evidence="7" id="KW-1185">Reference proteome</keyword>
<dbReference type="Gene3D" id="3.30.70.270">
    <property type="match status" value="1"/>
</dbReference>
<dbReference type="Pfam" id="PF00072">
    <property type="entry name" value="Response_reg"/>
    <property type="match status" value="1"/>
</dbReference>
<dbReference type="STRING" id="768710.DesyoDRAFT_2539"/>
<evidence type="ECO:0000313" key="6">
    <source>
        <dbReference type="EMBL" id="EHQ89605.1"/>
    </source>
</evidence>
<protein>
    <recommendedName>
        <fullName evidence="1">Stage 0 sporulation protein A homolog</fullName>
    </recommendedName>
</protein>
<name>H5Y4K7_9FIRM</name>
<dbReference type="GO" id="GO:1902201">
    <property type="term" value="P:negative regulation of bacterial-type flagellum-dependent cell motility"/>
    <property type="evidence" value="ECO:0007669"/>
    <property type="project" value="TreeGrafter"/>
</dbReference>
<proteinExistence type="predicted"/>
<evidence type="ECO:0000313" key="7">
    <source>
        <dbReference type="Proteomes" id="UP000005104"/>
    </source>
</evidence>
<dbReference type="NCBIfam" id="TIGR00254">
    <property type="entry name" value="GGDEF"/>
    <property type="match status" value="1"/>
</dbReference>
<evidence type="ECO:0000256" key="3">
    <source>
        <dbReference type="PROSITE-ProRule" id="PRU00169"/>
    </source>
</evidence>
<dbReference type="InterPro" id="IPR000160">
    <property type="entry name" value="GGDEF_dom"/>
</dbReference>
<dbReference type="SMART" id="SM00267">
    <property type="entry name" value="GGDEF"/>
    <property type="match status" value="1"/>
</dbReference>
<reference evidence="6 7" key="1">
    <citation type="submission" date="2011-11" db="EMBL/GenBank/DDBJ databases">
        <title>The Noncontiguous Finished genome of Desulfosporosinus youngiae DSM 17734.</title>
        <authorList>
            <consortium name="US DOE Joint Genome Institute (JGI-PGF)"/>
            <person name="Lucas S."/>
            <person name="Han J."/>
            <person name="Lapidus A."/>
            <person name="Cheng J.-F."/>
            <person name="Goodwin L."/>
            <person name="Pitluck S."/>
            <person name="Peters L."/>
            <person name="Ovchinnikova G."/>
            <person name="Lu M."/>
            <person name="Land M.L."/>
            <person name="Hauser L."/>
            <person name="Pester M."/>
            <person name="Spring S."/>
            <person name="Ollivier B."/>
            <person name="Rattei T."/>
            <person name="Klenk H.-P."/>
            <person name="Wagner M."/>
            <person name="Loy A."/>
            <person name="Woyke T.J."/>
        </authorList>
    </citation>
    <scope>NUCLEOTIDE SEQUENCE [LARGE SCALE GENOMIC DNA]</scope>
    <source>
        <strain evidence="6 7">DSM 17734</strain>
    </source>
</reference>
<sequence>MAIAIVDDTLFSLEVLKASLRAAGYYDIITLSSAKELYQLVEGQSELGIVELDLILMDIVMPEISGIEACQSIKKRSWLVDVPVIMVTSRTDTNDLQLAFSAGAMDYIKKPLDNVELLARVRSALKLKHETARRKARELELIEVTRQLQAANEKLQSLSFFDGLTGIANRRNFDQRLMQEIKRSRREGMPLSLIMLDIDYFKAFNDTYGHLKGDDCLILVASLLVKALKRPGDFPARYGGEEFAVILPNTDDIGAAVIAEELRTSIERADVEHVNSLCAGRVTVSLGMVTKFPGQEETSEDLIRAADRALYRSKNDGRNRVSEERLHSNPSNCIL</sequence>
<dbReference type="GO" id="GO:0005886">
    <property type="term" value="C:plasma membrane"/>
    <property type="evidence" value="ECO:0007669"/>
    <property type="project" value="TreeGrafter"/>
</dbReference>
<dbReference type="eggNOG" id="COG3706">
    <property type="taxonomic scope" value="Bacteria"/>
</dbReference>
<dbReference type="GO" id="GO:0000160">
    <property type="term" value="P:phosphorelay signal transduction system"/>
    <property type="evidence" value="ECO:0007669"/>
    <property type="project" value="InterPro"/>
</dbReference>
<dbReference type="PANTHER" id="PTHR45138">
    <property type="entry name" value="REGULATORY COMPONENTS OF SENSORY TRANSDUCTION SYSTEM"/>
    <property type="match status" value="1"/>
</dbReference>
<dbReference type="AlphaFoldDB" id="H5Y4K7"/>
<feature type="modified residue" description="4-aspartylphosphate" evidence="3">
    <location>
        <position position="58"/>
    </location>
</feature>
<accession>H5Y4K7</accession>
<dbReference type="InterPro" id="IPR029787">
    <property type="entry name" value="Nucleotide_cyclase"/>
</dbReference>
<feature type="domain" description="GGDEF" evidence="5">
    <location>
        <begin position="189"/>
        <end position="326"/>
    </location>
</feature>
<dbReference type="GO" id="GO:0043709">
    <property type="term" value="P:cell adhesion involved in single-species biofilm formation"/>
    <property type="evidence" value="ECO:0007669"/>
    <property type="project" value="TreeGrafter"/>
</dbReference>
<dbReference type="InterPro" id="IPR001789">
    <property type="entry name" value="Sig_transdc_resp-reg_receiver"/>
</dbReference>
<dbReference type="CDD" id="cd01949">
    <property type="entry name" value="GGDEF"/>
    <property type="match status" value="1"/>
</dbReference>
<evidence type="ECO:0000259" key="5">
    <source>
        <dbReference type="PROSITE" id="PS50887"/>
    </source>
</evidence>
<evidence type="ECO:0000259" key="4">
    <source>
        <dbReference type="PROSITE" id="PS50110"/>
    </source>
</evidence>
<dbReference type="Pfam" id="PF00990">
    <property type="entry name" value="GGDEF"/>
    <property type="match status" value="1"/>
</dbReference>
<dbReference type="PANTHER" id="PTHR45138:SF9">
    <property type="entry name" value="DIGUANYLATE CYCLASE DGCM-RELATED"/>
    <property type="match status" value="1"/>
</dbReference>
<dbReference type="SUPFAM" id="SSF52172">
    <property type="entry name" value="CheY-like"/>
    <property type="match status" value="1"/>
</dbReference>
<dbReference type="HOGENOM" id="CLU_000445_11_28_9"/>
<dbReference type="PROSITE" id="PS50110">
    <property type="entry name" value="RESPONSE_REGULATORY"/>
    <property type="match status" value="1"/>
</dbReference>
<keyword evidence="3" id="KW-0597">Phosphoprotein</keyword>
<dbReference type="EMBL" id="CM001441">
    <property type="protein sequence ID" value="EHQ89605.1"/>
    <property type="molecule type" value="Genomic_DNA"/>
</dbReference>
<evidence type="ECO:0000256" key="1">
    <source>
        <dbReference type="ARBA" id="ARBA00018672"/>
    </source>
</evidence>